<dbReference type="EMBL" id="CP060637">
    <property type="protein sequence ID" value="QNM15504.1"/>
    <property type="molecule type" value="Genomic_DNA"/>
</dbReference>
<reference evidence="1 2" key="1">
    <citation type="submission" date="2020-08" db="EMBL/GenBank/DDBJ databases">
        <authorList>
            <person name="Liu C."/>
            <person name="Sun Q."/>
        </authorList>
    </citation>
    <scope>NUCLEOTIDE SEQUENCE [LARGE SCALE GENOMIC DNA]</scope>
    <source>
        <strain evidence="1 2">NSJ-57</strain>
    </source>
</reference>
<keyword evidence="2" id="KW-1185">Reference proteome</keyword>
<dbReference type="KEGG" id="fho:H9Q81_01295"/>
<dbReference type="RefSeq" id="WP_187422970.1">
    <property type="nucleotide sequence ID" value="NZ_CP060637.1"/>
</dbReference>
<proteinExistence type="predicted"/>
<gene>
    <name evidence="1" type="ORF">H9Q81_01295</name>
</gene>
<dbReference type="Proteomes" id="UP000515913">
    <property type="component" value="Chromosome"/>
</dbReference>
<evidence type="ECO:0000313" key="2">
    <source>
        <dbReference type="Proteomes" id="UP000515913"/>
    </source>
</evidence>
<protein>
    <submittedName>
        <fullName evidence="1">Uncharacterized protein</fullName>
    </submittedName>
</protein>
<evidence type="ECO:0000313" key="1">
    <source>
        <dbReference type="EMBL" id="QNM15504.1"/>
    </source>
</evidence>
<dbReference type="AlphaFoldDB" id="A0A7G9GXH2"/>
<accession>A0A7G9GXH2</accession>
<sequence length="197" mass="23431">MILIQEAQLADLLKITPRYVRDIFSEFKTPAGYKLIKCIQKYIVDSRDDLGTYVNLKTLADILGVTERTVRNLTEKKILIKGENDKYELKENIKNYLRANDETIKMTRAKRKLAELRYEVYQDKYHSDDQVEYILSDMLIKFKKKLLSSVRKIDNEIENYPEKNRIEIIERYILEALEELSDYEPPSNQENLKKELE</sequence>
<organism evidence="1 2">
    <name type="scientific">Fusobacterium hominis</name>
    <dbReference type="NCBI Taxonomy" id="2764326"/>
    <lineage>
        <taxon>Bacteria</taxon>
        <taxon>Fusobacteriati</taxon>
        <taxon>Fusobacteriota</taxon>
        <taxon>Fusobacteriia</taxon>
        <taxon>Fusobacteriales</taxon>
        <taxon>Fusobacteriaceae</taxon>
        <taxon>Fusobacterium</taxon>
    </lineage>
</organism>
<name>A0A7G9GXH2_9FUSO</name>